<dbReference type="HOGENOM" id="CLU_112006_0_0_4"/>
<dbReference type="Proteomes" id="UP000321192">
    <property type="component" value="Unassembled WGS sequence"/>
</dbReference>
<evidence type="ECO:0000313" key="4">
    <source>
        <dbReference type="Proteomes" id="UP000002186"/>
    </source>
</evidence>
<evidence type="ECO:0000259" key="1">
    <source>
        <dbReference type="Pfam" id="PF09361"/>
    </source>
</evidence>
<feature type="domain" description="Phasin" evidence="1">
    <location>
        <begin position="8"/>
        <end position="107"/>
    </location>
</feature>
<proteinExistence type="predicted"/>
<dbReference type="OrthoDB" id="5298576at2"/>
<dbReference type="STRING" id="85643.Tmz1t_2018"/>
<dbReference type="InterPro" id="IPR018968">
    <property type="entry name" value="Phasin"/>
</dbReference>
<name>C4ZP10_THASP</name>
<organism evidence="2 4">
    <name type="scientific">Thauera aminoaromatica</name>
    <dbReference type="NCBI Taxonomy" id="164330"/>
    <lineage>
        <taxon>Bacteria</taxon>
        <taxon>Pseudomonadati</taxon>
        <taxon>Pseudomonadota</taxon>
        <taxon>Betaproteobacteria</taxon>
        <taxon>Rhodocyclales</taxon>
        <taxon>Zoogloeaceae</taxon>
        <taxon>Thauera</taxon>
    </lineage>
</organism>
<accession>C4ZP10</accession>
<keyword evidence="4" id="KW-1185">Reference proteome</keyword>
<dbReference type="eggNOG" id="COG5490">
    <property type="taxonomic scope" value="Bacteria"/>
</dbReference>
<dbReference type="KEGG" id="tmz:Tmz1t_2018"/>
<dbReference type="EMBL" id="CP001281">
    <property type="protein sequence ID" value="ACK54768.1"/>
    <property type="molecule type" value="Genomic_DNA"/>
</dbReference>
<evidence type="ECO:0000313" key="3">
    <source>
        <dbReference type="EMBL" id="TXH87413.1"/>
    </source>
</evidence>
<dbReference type="AlphaFoldDB" id="C4ZP10"/>
<reference evidence="4" key="1">
    <citation type="submission" date="2009-05" db="EMBL/GenBank/DDBJ databases">
        <title>Complete sequence of chromosome of Thauera sp. MZ1T.</title>
        <authorList>
            <consortium name="US DOE Joint Genome Institute"/>
            <person name="Lucas S."/>
            <person name="Copeland A."/>
            <person name="Lapidus A."/>
            <person name="Glavina del Rio T."/>
            <person name="Dalin E."/>
            <person name="Tice H."/>
            <person name="Bruce D."/>
            <person name="Goodwin L."/>
            <person name="Pitluck S."/>
            <person name="Sims D."/>
            <person name="Brettin T."/>
            <person name="Detter J.C."/>
            <person name="Han C."/>
            <person name="Larimer F."/>
            <person name="Land M."/>
            <person name="Hauser L."/>
            <person name="Kyrpides N."/>
            <person name="Mikhailova N."/>
            <person name="Sayler G.S."/>
        </authorList>
    </citation>
    <scope>NUCLEOTIDE SEQUENCE [LARGE SCALE GENOMIC DNA]</scope>
    <source>
        <strain evidence="4">MZ1T</strain>
    </source>
</reference>
<protein>
    <submittedName>
        <fullName evidence="2">Phasin family protein</fullName>
    </submittedName>
</protein>
<dbReference type="Pfam" id="PF09361">
    <property type="entry name" value="Phasin_2"/>
    <property type="match status" value="1"/>
</dbReference>
<dbReference type="RefSeq" id="WP_004301234.1">
    <property type="nucleotide sequence ID" value="NC_011662.2"/>
</dbReference>
<reference evidence="3 5" key="3">
    <citation type="submission" date="2018-09" db="EMBL/GenBank/DDBJ databases">
        <title>Metagenome Assembled Genomes from an Advanced Water Purification Facility.</title>
        <authorList>
            <person name="Stamps B.W."/>
            <person name="Spear J.R."/>
        </authorList>
    </citation>
    <scope>NUCLEOTIDE SEQUENCE [LARGE SCALE GENOMIC DNA]</scope>
    <source>
        <strain evidence="3">Bin_27_1</strain>
    </source>
</reference>
<dbReference type="EMBL" id="SSFD01000087">
    <property type="protein sequence ID" value="TXH87413.1"/>
    <property type="molecule type" value="Genomic_DNA"/>
</dbReference>
<dbReference type="NCBIfam" id="TIGR01841">
    <property type="entry name" value="phasin"/>
    <property type="match status" value="1"/>
</dbReference>
<dbReference type="InterPro" id="IPR010127">
    <property type="entry name" value="Phasin_subfam-1"/>
</dbReference>
<gene>
    <name evidence="2" type="ordered locus">Tmz1t_2018</name>
    <name evidence="3" type="ORF">E6Q80_06285</name>
</gene>
<evidence type="ECO:0000313" key="5">
    <source>
        <dbReference type="Proteomes" id="UP000321192"/>
    </source>
</evidence>
<accession>A0A5C7SV61</accession>
<reference evidence="2 4" key="2">
    <citation type="journal article" date="2012" name="Stand. Genomic Sci.">
        <title>Complete genome sequence of Thauera aminoaromatica strain MZ1T.</title>
        <authorList>
            <person name="Jiang K."/>
            <person name="Sanseverino J."/>
            <person name="Chauhan A."/>
            <person name="Lucas S."/>
            <person name="Copeland A."/>
            <person name="Lapidus A."/>
            <person name="Del Rio T.G."/>
            <person name="Dalin E."/>
            <person name="Tice H."/>
            <person name="Bruce D."/>
            <person name="Goodwin L."/>
            <person name="Pitluck S."/>
            <person name="Sims D."/>
            <person name="Brettin T."/>
            <person name="Detter J.C."/>
            <person name="Han C."/>
            <person name="Chang Y.J."/>
            <person name="Larimer F."/>
            <person name="Land M."/>
            <person name="Hauser L."/>
            <person name="Kyrpides N.C."/>
            <person name="Mikhailova N."/>
            <person name="Moser S."/>
            <person name="Jegier P."/>
            <person name="Close D."/>
            <person name="Debruyn J.M."/>
            <person name="Wang Y."/>
            <person name="Layton A.C."/>
            <person name="Allen M.S."/>
            <person name="Sayler G.S."/>
        </authorList>
    </citation>
    <scope>NUCLEOTIDE SEQUENCE [LARGE SCALE GENOMIC DNA]</scope>
    <source>
        <strain evidence="2 4">MZ1T</strain>
    </source>
</reference>
<dbReference type="Proteomes" id="UP000002186">
    <property type="component" value="Chromosome"/>
</dbReference>
<evidence type="ECO:0000313" key="2">
    <source>
        <dbReference type="EMBL" id="ACK54768.1"/>
    </source>
</evidence>
<sequence length="182" mass="19452">MTKIQTPEQFAAVGQANLEAMMSLANSAIARAERLAELNLNTVRSVLEDSVATTRKLAEAKDPQQLAKLQGELTKPMLDKAVAYARSVQEIATEGQQEVSNLFEKQIADLNKRFHDMLEQAAKQAPAGSEGVFEAVRSAMNTANSLYDNASKAARQAAEVAEANMAAATEATVKAVSAATKK</sequence>